<dbReference type="InterPro" id="IPR021833">
    <property type="entry name" value="DUF3425"/>
</dbReference>
<organism evidence="2 3">
    <name type="scientific">Verticillium longisporum</name>
    <name type="common">Verticillium dahliae var. longisporum</name>
    <dbReference type="NCBI Taxonomy" id="100787"/>
    <lineage>
        <taxon>Eukaryota</taxon>
        <taxon>Fungi</taxon>
        <taxon>Dikarya</taxon>
        <taxon>Ascomycota</taxon>
        <taxon>Pezizomycotina</taxon>
        <taxon>Sordariomycetes</taxon>
        <taxon>Hypocreomycetidae</taxon>
        <taxon>Glomerellales</taxon>
        <taxon>Plectosphaerellaceae</taxon>
        <taxon>Verticillium</taxon>
    </lineage>
</organism>
<feature type="compositionally biased region" description="Basic and acidic residues" evidence="1">
    <location>
        <begin position="209"/>
        <end position="227"/>
    </location>
</feature>
<dbReference type="PANTHER" id="PTHR38116:SF1">
    <property type="entry name" value="BZIP DOMAIN-CONTAINING PROTEIN"/>
    <property type="match status" value="1"/>
</dbReference>
<sequence>MLWGDECTLSPPRCVRRQLPVRGFILIDFNLWPSTDDQDSILSLAPSSQRQGDPFILLHPRSPRQDAAWISLLAASERTSMSMSMSHRQSPSPSTDHEPTLSPWEVDVLDMTHDGDVDVNHGSDIAMDHGSGVIMATWDQQLPMTLGACPASSLQAPQLTTGAQSPYHSRGLFDSALDSVLEGGIVQGIIKDSPAHSNGRAIDDSLAHSDDKTIKDSPPHNNDKAIDKNTAQRTKTLPPETHSLCRPWDRHLIAQFAVEARDHHARNAPLPLHLVPVIRFNIWHALASNAAVLGMDSAWLCYDAISPFNKAGPRLGPAALPAACPASLRLVPLQPRVEHHPWIDLLPFPVLRANFLRQIMLFGEDSIDEDDLCRDIPRVEHHPWIDLLPFPVLRANFLRHIMLFGDDSVDEDDLCRDIVQGAVGADVAVTDAATLLVWGASWDPMGWEATVPFLRKWAWLFAGSTDILASTNYWRRQRGETQLRF</sequence>
<proteinExistence type="predicted"/>
<reference evidence="3" key="1">
    <citation type="submission" date="2015-05" db="EMBL/GenBank/DDBJ databases">
        <authorList>
            <person name="Fogelqvist Johan"/>
        </authorList>
    </citation>
    <scope>NUCLEOTIDE SEQUENCE [LARGE SCALE GENOMIC DNA]</scope>
</reference>
<dbReference type="EMBL" id="CVQI01015557">
    <property type="protein sequence ID" value="CRK23918.1"/>
    <property type="molecule type" value="Genomic_DNA"/>
</dbReference>
<accession>A0A0G4LPB6</accession>
<feature type="region of interest" description="Disordered" evidence="1">
    <location>
        <begin position="80"/>
        <end position="99"/>
    </location>
</feature>
<name>A0A0G4LPB6_VERLO</name>
<protein>
    <submittedName>
        <fullName evidence="2">Uncharacterized protein</fullName>
    </submittedName>
</protein>
<feature type="region of interest" description="Disordered" evidence="1">
    <location>
        <begin position="209"/>
        <end position="241"/>
    </location>
</feature>
<dbReference type="Pfam" id="PF11905">
    <property type="entry name" value="DUF3425"/>
    <property type="match status" value="2"/>
</dbReference>
<gene>
    <name evidence="2" type="ORF">BN1723_003060</name>
</gene>
<evidence type="ECO:0000313" key="2">
    <source>
        <dbReference type="EMBL" id="CRK23918.1"/>
    </source>
</evidence>
<feature type="compositionally biased region" description="Polar residues" evidence="1">
    <location>
        <begin position="80"/>
        <end position="94"/>
    </location>
</feature>
<evidence type="ECO:0000256" key="1">
    <source>
        <dbReference type="SAM" id="MobiDB-lite"/>
    </source>
</evidence>
<dbReference type="Proteomes" id="UP000045706">
    <property type="component" value="Unassembled WGS sequence"/>
</dbReference>
<dbReference type="AlphaFoldDB" id="A0A0G4LPB6"/>
<dbReference type="PANTHER" id="PTHR38116">
    <property type="entry name" value="CHROMOSOME 7, WHOLE GENOME SHOTGUN SEQUENCE"/>
    <property type="match status" value="1"/>
</dbReference>
<evidence type="ECO:0000313" key="3">
    <source>
        <dbReference type="Proteomes" id="UP000045706"/>
    </source>
</evidence>